<feature type="domain" description="AAA+ ATPase" evidence="7">
    <location>
        <begin position="43"/>
        <end position="187"/>
    </location>
</feature>
<dbReference type="InterPro" id="IPR003593">
    <property type="entry name" value="AAA+_ATPase"/>
</dbReference>
<proteinExistence type="inferred from homology"/>
<evidence type="ECO:0000256" key="3">
    <source>
        <dbReference type="ARBA" id="ARBA00022801"/>
    </source>
</evidence>
<dbReference type="InterPro" id="IPR005129">
    <property type="entry name" value="GTPase_ArgK"/>
</dbReference>
<evidence type="ECO:0000259" key="7">
    <source>
        <dbReference type="SMART" id="SM00382"/>
    </source>
</evidence>
<evidence type="ECO:0000256" key="1">
    <source>
        <dbReference type="ARBA" id="ARBA00009625"/>
    </source>
</evidence>
<dbReference type="PANTHER" id="PTHR43087">
    <property type="entry name" value="LYSINE/ARGININE/ORNITHINE TRANSPORT SYSTEM KINASE"/>
    <property type="match status" value="1"/>
</dbReference>
<organism evidence="8 9">
    <name type="scientific">Aminivibrio pyruvatiphilus</name>
    <dbReference type="NCBI Taxonomy" id="1005740"/>
    <lineage>
        <taxon>Bacteria</taxon>
        <taxon>Thermotogati</taxon>
        <taxon>Synergistota</taxon>
        <taxon>Synergistia</taxon>
        <taxon>Synergistales</taxon>
        <taxon>Aminobacteriaceae</taxon>
        <taxon>Aminivibrio</taxon>
    </lineage>
</organism>
<feature type="region of interest" description="Disordered" evidence="6">
    <location>
        <begin position="312"/>
        <end position="331"/>
    </location>
</feature>
<evidence type="ECO:0000313" key="8">
    <source>
        <dbReference type="EMBL" id="TDY60462.1"/>
    </source>
</evidence>
<evidence type="ECO:0000256" key="6">
    <source>
        <dbReference type="SAM" id="MobiDB-lite"/>
    </source>
</evidence>
<dbReference type="Proteomes" id="UP000295066">
    <property type="component" value="Unassembled WGS sequence"/>
</dbReference>
<keyword evidence="8" id="KW-0418">Kinase</keyword>
<dbReference type="Gene3D" id="3.40.50.300">
    <property type="entry name" value="P-loop containing nucleotide triphosphate hydrolases"/>
    <property type="match status" value="1"/>
</dbReference>
<dbReference type="CDD" id="cd03114">
    <property type="entry name" value="MMAA-like"/>
    <property type="match status" value="1"/>
</dbReference>
<keyword evidence="4" id="KW-0342">GTP-binding</keyword>
<dbReference type="OrthoDB" id="9778292at2"/>
<reference evidence="8 9" key="1">
    <citation type="submission" date="2019-03" db="EMBL/GenBank/DDBJ databases">
        <title>Genomic Encyclopedia of Type Strains, Phase IV (KMG-IV): sequencing the most valuable type-strain genomes for metagenomic binning, comparative biology and taxonomic classification.</title>
        <authorList>
            <person name="Goeker M."/>
        </authorList>
    </citation>
    <scope>NUCLEOTIDE SEQUENCE [LARGE SCALE GENOMIC DNA]</scope>
    <source>
        <strain evidence="8 9">DSM 25964</strain>
    </source>
</reference>
<keyword evidence="9" id="KW-1185">Reference proteome</keyword>
<dbReference type="SMART" id="SM00382">
    <property type="entry name" value="AAA"/>
    <property type="match status" value="1"/>
</dbReference>
<dbReference type="InterPro" id="IPR027417">
    <property type="entry name" value="P-loop_NTPase"/>
</dbReference>
<dbReference type="GO" id="GO:0016301">
    <property type="term" value="F:kinase activity"/>
    <property type="evidence" value="ECO:0007669"/>
    <property type="project" value="UniProtKB-KW"/>
</dbReference>
<feature type="compositionally biased region" description="Polar residues" evidence="6">
    <location>
        <begin position="319"/>
        <end position="331"/>
    </location>
</feature>
<protein>
    <submittedName>
        <fullName evidence="8">LAO/AO transport system kinase</fullName>
    </submittedName>
</protein>
<keyword evidence="8" id="KW-0808">Transferase</keyword>
<comment type="similarity">
    <text evidence="1">Belongs to the SIMIBI class G3E GTPase family. ArgK/MeaB subfamily.</text>
</comment>
<keyword evidence="2" id="KW-0547">Nucleotide-binding</keyword>
<keyword evidence="5" id="KW-0143">Chaperone</keyword>
<dbReference type="InterPro" id="IPR052040">
    <property type="entry name" value="GTPase/Isobutyryl-CoA_mutase"/>
</dbReference>
<name>A0A4R8M867_9BACT</name>
<dbReference type="EMBL" id="SORI01000008">
    <property type="protein sequence ID" value="TDY60462.1"/>
    <property type="molecule type" value="Genomic_DNA"/>
</dbReference>
<dbReference type="PANTHER" id="PTHR43087:SF1">
    <property type="entry name" value="LAO_AO TRANSPORT SYSTEM ATPASE"/>
    <property type="match status" value="1"/>
</dbReference>
<keyword evidence="3" id="KW-0378">Hydrolase</keyword>
<dbReference type="GO" id="GO:0003924">
    <property type="term" value="F:GTPase activity"/>
    <property type="evidence" value="ECO:0007669"/>
    <property type="project" value="InterPro"/>
</dbReference>
<comment type="caution">
    <text evidence="8">The sequence shown here is derived from an EMBL/GenBank/DDBJ whole genome shotgun (WGS) entry which is preliminary data.</text>
</comment>
<dbReference type="RefSeq" id="WP_133957488.1">
    <property type="nucleotide sequence ID" value="NZ_SORI01000008.1"/>
</dbReference>
<dbReference type="AlphaFoldDB" id="A0A4R8M867"/>
<dbReference type="GO" id="GO:0005525">
    <property type="term" value="F:GTP binding"/>
    <property type="evidence" value="ECO:0007669"/>
    <property type="project" value="UniProtKB-KW"/>
</dbReference>
<dbReference type="NCBIfam" id="TIGR00750">
    <property type="entry name" value="lao"/>
    <property type="match status" value="1"/>
</dbReference>
<sequence length="331" mass="36010">MDILINKALAGDTRAIARIISLIENDDPVADGILRRIYPLTGKAMVIGITGSPGAGKSTLTDKLIESFRKKGKSVGIIAVDPSSPFSGGAILADRIRMQRHTGDQGVYIRSMGTRGSLGGLSRGTREAVLLLDACGKDVIIIETVGVGQSEVDIIKIADTVCVVLVPGMGDDIQIMKAGIMEIANVFAINKADKPGVDRVAAEVRLMLELVRDKAWTPPVHLTVAENGTGVEEFAESIMKHHEFVKNSPEGTRFEFRRLSSEVEDILLKNLTRKAEKVWQAHKSRELMEDLAARKINPYTVSADILRKLFPRTEDNQGTKEANTSDVTPNN</sequence>
<evidence type="ECO:0000256" key="4">
    <source>
        <dbReference type="ARBA" id="ARBA00023134"/>
    </source>
</evidence>
<evidence type="ECO:0000256" key="5">
    <source>
        <dbReference type="ARBA" id="ARBA00023186"/>
    </source>
</evidence>
<gene>
    <name evidence="8" type="ORF">C8D99_1082</name>
</gene>
<dbReference type="SUPFAM" id="SSF52540">
    <property type="entry name" value="P-loop containing nucleoside triphosphate hydrolases"/>
    <property type="match status" value="1"/>
</dbReference>
<dbReference type="Pfam" id="PF03308">
    <property type="entry name" value="MeaB"/>
    <property type="match status" value="1"/>
</dbReference>
<accession>A0A4R8M867</accession>
<evidence type="ECO:0000313" key="9">
    <source>
        <dbReference type="Proteomes" id="UP000295066"/>
    </source>
</evidence>
<evidence type="ECO:0000256" key="2">
    <source>
        <dbReference type="ARBA" id="ARBA00022741"/>
    </source>
</evidence>